<name>A0A1Y3BM56_EURMA</name>
<gene>
    <name evidence="1" type="ORF">BLA29_007993</name>
</gene>
<accession>A0A1Y3BM56</accession>
<evidence type="ECO:0000313" key="2">
    <source>
        <dbReference type="Proteomes" id="UP000194236"/>
    </source>
</evidence>
<keyword evidence="2" id="KW-1185">Reference proteome</keyword>
<organism evidence="1 2">
    <name type="scientific">Euroglyphus maynei</name>
    <name type="common">Mayne's house dust mite</name>
    <dbReference type="NCBI Taxonomy" id="6958"/>
    <lineage>
        <taxon>Eukaryota</taxon>
        <taxon>Metazoa</taxon>
        <taxon>Ecdysozoa</taxon>
        <taxon>Arthropoda</taxon>
        <taxon>Chelicerata</taxon>
        <taxon>Arachnida</taxon>
        <taxon>Acari</taxon>
        <taxon>Acariformes</taxon>
        <taxon>Sarcoptiformes</taxon>
        <taxon>Astigmata</taxon>
        <taxon>Psoroptidia</taxon>
        <taxon>Analgoidea</taxon>
        <taxon>Pyroglyphidae</taxon>
        <taxon>Pyroglyphinae</taxon>
        <taxon>Euroglyphus</taxon>
    </lineage>
</organism>
<dbReference type="Proteomes" id="UP000194236">
    <property type="component" value="Unassembled WGS sequence"/>
</dbReference>
<dbReference type="OrthoDB" id="10485536at2759"/>
<feature type="non-terminal residue" evidence="1">
    <location>
        <position position="1"/>
    </location>
</feature>
<dbReference type="EMBL" id="MUJZ01017039">
    <property type="protein sequence ID" value="OTF80686.1"/>
    <property type="molecule type" value="Genomic_DNA"/>
</dbReference>
<reference evidence="1 2" key="1">
    <citation type="submission" date="2017-03" db="EMBL/GenBank/DDBJ databases">
        <title>Genome Survey of Euroglyphus maynei.</title>
        <authorList>
            <person name="Arlian L.G."/>
            <person name="Morgan M.S."/>
            <person name="Rider S.D."/>
        </authorList>
    </citation>
    <scope>NUCLEOTIDE SEQUENCE [LARGE SCALE GENOMIC DNA]</scope>
    <source>
        <strain evidence="1">Arlian Lab</strain>
        <tissue evidence="1">Whole body</tissue>
    </source>
</reference>
<protein>
    <submittedName>
        <fullName evidence="1">Uncharacterized protein</fullName>
    </submittedName>
</protein>
<comment type="caution">
    <text evidence="1">The sequence shown here is derived from an EMBL/GenBank/DDBJ whole genome shotgun (WGS) entry which is preliminary data.</text>
</comment>
<sequence length="299" mass="33898">NGYNRYLTKSSTISRTATITKRKIENNNNLNENQFNTPLNSASINNDNTTVRYGTITKGTIHRPFQNSNNNHNRTFDLLESKLELIESPTTSSDDNEQIITSKFTTTTPARIDNHRPINANTITKTNRRILNVSLDVVGRNNHLNVEQCDDLSNTSPSETDNGSDLNHANNLMITSDELADEFGLSSDSGLTDNNDLIKRSSLKNRTFDMDMERSNNIEDCNDDDNSKIVNNYNQISDTSDRNYPTITRNTTMLLRREASQGQIINNRKFNNINNRTISRTPQTIKQVYLVSSNDDLLN</sequence>
<proteinExistence type="predicted"/>
<feature type="non-terminal residue" evidence="1">
    <location>
        <position position="299"/>
    </location>
</feature>
<dbReference type="AlphaFoldDB" id="A0A1Y3BM56"/>
<evidence type="ECO:0000313" key="1">
    <source>
        <dbReference type="EMBL" id="OTF80686.1"/>
    </source>
</evidence>